<gene>
    <name evidence="1" type="ORF">FHS09_002123</name>
</gene>
<organism evidence="1 2">
    <name type="scientific">Microbulbifer rhizosphaerae</name>
    <dbReference type="NCBI Taxonomy" id="1562603"/>
    <lineage>
        <taxon>Bacteria</taxon>
        <taxon>Pseudomonadati</taxon>
        <taxon>Pseudomonadota</taxon>
        <taxon>Gammaproteobacteria</taxon>
        <taxon>Cellvibrionales</taxon>
        <taxon>Microbulbiferaceae</taxon>
        <taxon>Microbulbifer</taxon>
    </lineage>
</organism>
<name>A0A7W4WBM3_9GAMM</name>
<keyword evidence="2" id="KW-1185">Reference proteome</keyword>
<evidence type="ECO:0000313" key="2">
    <source>
        <dbReference type="Proteomes" id="UP000535937"/>
    </source>
</evidence>
<dbReference type="Proteomes" id="UP000535937">
    <property type="component" value="Unassembled WGS sequence"/>
</dbReference>
<accession>A0A7W4WBM3</accession>
<sequence length="247" mass="28654">MRMNSPRVDIQPLYRAGRLELNIKQRFSPLILLSILLCALIVAGCGDSVERTDNTAKNNDRWEFEINNTSFSIPHKYSKGGGRTGDGILETANLWALLPDFEGYDKEVNHHDFYGVYHKGRRIQIMLITRYRRMTVPQIVAKKDAWKEYSVLGGRHQGGKYDEMHYGLEYYHSDFNVIRSAYLHRKNGIPIVLFRCDKPSQAPYPGCQGVWDYNEEIAVNFDFSVEYLPQWRDIMVNIKKLLDGDLN</sequence>
<evidence type="ECO:0000313" key="1">
    <source>
        <dbReference type="EMBL" id="MBB3061290.1"/>
    </source>
</evidence>
<protein>
    <submittedName>
        <fullName evidence="1">Uncharacterized protein</fullName>
    </submittedName>
</protein>
<proteinExistence type="predicted"/>
<dbReference type="EMBL" id="JACHWZ010000009">
    <property type="protein sequence ID" value="MBB3061290.1"/>
    <property type="molecule type" value="Genomic_DNA"/>
</dbReference>
<dbReference type="RefSeq" id="WP_183459554.1">
    <property type="nucleotide sequence ID" value="NZ_JACHWZ010000009.1"/>
</dbReference>
<dbReference type="AlphaFoldDB" id="A0A7W4WBM3"/>
<reference evidence="1 2" key="1">
    <citation type="submission" date="2020-08" db="EMBL/GenBank/DDBJ databases">
        <title>Genomic Encyclopedia of Type Strains, Phase III (KMG-III): the genomes of soil and plant-associated and newly described type strains.</title>
        <authorList>
            <person name="Whitman W."/>
        </authorList>
    </citation>
    <scope>NUCLEOTIDE SEQUENCE [LARGE SCALE GENOMIC DNA]</scope>
    <source>
        <strain evidence="1 2">CECT 8799</strain>
    </source>
</reference>
<comment type="caution">
    <text evidence="1">The sequence shown here is derived from an EMBL/GenBank/DDBJ whole genome shotgun (WGS) entry which is preliminary data.</text>
</comment>